<feature type="transmembrane region" description="Helical" evidence="1">
    <location>
        <begin position="49"/>
        <end position="76"/>
    </location>
</feature>
<gene>
    <name evidence="2" type="ORF">ELAC_1027</name>
</gene>
<evidence type="ECO:0000256" key="1">
    <source>
        <dbReference type="SAM" id="Phobius"/>
    </source>
</evidence>
<dbReference type="EMBL" id="CWGJ01000012">
    <property type="protein sequence ID" value="CRX38372.1"/>
    <property type="molecule type" value="Genomic_DNA"/>
</dbReference>
<keyword evidence="3" id="KW-1185">Reference proteome</keyword>
<protein>
    <submittedName>
        <fullName evidence="2">Putative membrane protein</fullName>
    </submittedName>
</protein>
<evidence type="ECO:0000313" key="3">
    <source>
        <dbReference type="Proteomes" id="UP000220251"/>
    </source>
</evidence>
<keyword evidence="1" id="KW-0812">Transmembrane</keyword>
<name>A0A0H5DPJ3_9BACT</name>
<dbReference type="RefSeq" id="WP_098038234.1">
    <property type="nucleotide sequence ID" value="NZ_CWGJ01000012.1"/>
</dbReference>
<accession>A0A0H5DPJ3</accession>
<reference evidence="3" key="1">
    <citation type="submission" date="2015-06" db="EMBL/GenBank/DDBJ databases">
        <authorList>
            <person name="Bertelli C."/>
        </authorList>
    </citation>
    <scope>NUCLEOTIDE SEQUENCE [LARGE SCALE GENOMIC DNA]</scope>
    <source>
        <strain evidence="3">CRIB-30</strain>
    </source>
</reference>
<sequence length="147" mass="15695">MSSITRDAYGPSFFDTANQFINTAIDTVTQKYQELEESQPKVIAIAKKVLPIALLVISLFISPIFTLVGLGIGLAFSKQINPLLERIQNSAIEGFRNTNLLGKILMAAGAACIGMVIPMSAQCLMMGVSGGLHINKSLQGVALPTNQ</sequence>
<dbReference type="AlphaFoldDB" id="A0A0H5DPJ3"/>
<organism evidence="2 3">
    <name type="scientific">Estrella lausannensis</name>
    <dbReference type="NCBI Taxonomy" id="483423"/>
    <lineage>
        <taxon>Bacteria</taxon>
        <taxon>Pseudomonadati</taxon>
        <taxon>Chlamydiota</taxon>
        <taxon>Chlamydiia</taxon>
        <taxon>Parachlamydiales</taxon>
        <taxon>Candidatus Criblamydiaceae</taxon>
        <taxon>Estrella</taxon>
    </lineage>
</organism>
<dbReference type="Proteomes" id="UP000220251">
    <property type="component" value="Unassembled WGS sequence"/>
</dbReference>
<evidence type="ECO:0000313" key="2">
    <source>
        <dbReference type="EMBL" id="CRX38372.1"/>
    </source>
</evidence>
<proteinExistence type="predicted"/>
<feature type="transmembrane region" description="Helical" evidence="1">
    <location>
        <begin position="104"/>
        <end position="128"/>
    </location>
</feature>
<keyword evidence="1" id="KW-0472">Membrane</keyword>
<keyword evidence="1" id="KW-1133">Transmembrane helix</keyword>